<reference evidence="2" key="2">
    <citation type="submission" date="2015-06" db="UniProtKB">
        <authorList>
            <consortium name="EnsemblMetazoa"/>
        </authorList>
    </citation>
    <scope>IDENTIFICATION</scope>
</reference>
<dbReference type="STRING" id="32264.T1JQE2"/>
<protein>
    <recommendedName>
        <fullName evidence="1">Shisa N-terminal domain-containing protein</fullName>
    </recommendedName>
</protein>
<dbReference type="Proteomes" id="UP000015104">
    <property type="component" value="Unassembled WGS sequence"/>
</dbReference>
<proteinExistence type="predicted"/>
<reference evidence="3" key="1">
    <citation type="submission" date="2011-08" db="EMBL/GenBank/DDBJ databases">
        <authorList>
            <person name="Rombauts S."/>
        </authorList>
    </citation>
    <scope>NUCLEOTIDE SEQUENCE</scope>
    <source>
        <strain evidence="3">London</strain>
    </source>
</reference>
<dbReference type="HOGENOM" id="CLU_2725427_0_0_1"/>
<name>T1JQE2_TETUR</name>
<evidence type="ECO:0000313" key="2">
    <source>
        <dbReference type="EnsemblMetazoa" id="tetur01g02900.1"/>
    </source>
</evidence>
<dbReference type="EnsemblMetazoa" id="tetur01g02900.1">
    <property type="protein sequence ID" value="tetur01g02900.1"/>
    <property type="gene ID" value="tetur01g02900"/>
</dbReference>
<dbReference type="Pfam" id="PF13908">
    <property type="entry name" value="Shisa_N"/>
    <property type="match status" value="1"/>
</dbReference>
<keyword evidence="3" id="KW-1185">Reference proteome</keyword>
<evidence type="ECO:0000313" key="3">
    <source>
        <dbReference type="Proteomes" id="UP000015104"/>
    </source>
</evidence>
<evidence type="ECO:0000259" key="1">
    <source>
        <dbReference type="Pfam" id="PF13908"/>
    </source>
</evidence>
<sequence length="72" mass="7964">MSPFDGDSNTIGIQYCPGYIDKSGQWRAGFYCPPKSQGRKMYCCGSTVHKYCCGSKEENELFGSNVSYISGK</sequence>
<dbReference type="EMBL" id="CAEY01000437">
    <property type="status" value="NOT_ANNOTATED_CDS"/>
    <property type="molecule type" value="Genomic_DNA"/>
</dbReference>
<organism evidence="2 3">
    <name type="scientific">Tetranychus urticae</name>
    <name type="common">Two-spotted spider mite</name>
    <dbReference type="NCBI Taxonomy" id="32264"/>
    <lineage>
        <taxon>Eukaryota</taxon>
        <taxon>Metazoa</taxon>
        <taxon>Ecdysozoa</taxon>
        <taxon>Arthropoda</taxon>
        <taxon>Chelicerata</taxon>
        <taxon>Arachnida</taxon>
        <taxon>Acari</taxon>
        <taxon>Acariformes</taxon>
        <taxon>Trombidiformes</taxon>
        <taxon>Prostigmata</taxon>
        <taxon>Eleutherengona</taxon>
        <taxon>Raphignathae</taxon>
        <taxon>Tetranychoidea</taxon>
        <taxon>Tetranychidae</taxon>
        <taxon>Tetranychus</taxon>
    </lineage>
</organism>
<accession>T1JQE2</accession>
<dbReference type="InterPro" id="IPR053891">
    <property type="entry name" value="Shisa_N"/>
</dbReference>
<feature type="domain" description="Shisa N-terminal" evidence="1">
    <location>
        <begin position="14"/>
        <end position="58"/>
    </location>
</feature>
<dbReference type="AlphaFoldDB" id="T1JQE2"/>